<dbReference type="PROSITE" id="PS51257">
    <property type="entry name" value="PROKAR_LIPOPROTEIN"/>
    <property type="match status" value="1"/>
</dbReference>
<feature type="domain" description="Cadherin" evidence="5">
    <location>
        <begin position="42"/>
        <end position="165"/>
    </location>
</feature>
<dbReference type="Pfam" id="PF14312">
    <property type="entry name" value="FG-GAP_2"/>
    <property type="match status" value="2"/>
</dbReference>
<dbReference type="SUPFAM" id="SSF49313">
    <property type="entry name" value="Cadherin-like"/>
    <property type="match status" value="1"/>
</dbReference>
<evidence type="ECO:0000313" key="7">
    <source>
        <dbReference type="Proteomes" id="UP000798808"/>
    </source>
</evidence>
<evidence type="ECO:0000313" key="6">
    <source>
        <dbReference type="EMBL" id="MTI24966.1"/>
    </source>
</evidence>
<organism evidence="6 7">
    <name type="scientific">Fulvivirga kasyanovii</name>
    <dbReference type="NCBI Taxonomy" id="396812"/>
    <lineage>
        <taxon>Bacteria</taxon>
        <taxon>Pseudomonadati</taxon>
        <taxon>Bacteroidota</taxon>
        <taxon>Cytophagia</taxon>
        <taxon>Cytophagales</taxon>
        <taxon>Fulvivirgaceae</taxon>
        <taxon>Fulvivirga</taxon>
    </lineage>
</organism>
<dbReference type="InterPro" id="IPR015919">
    <property type="entry name" value="Cadherin-like_sf"/>
</dbReference>
<evidence type="ECO:0000256" key="3">
    <source>
        <dbReference type="ARBA" id="ARBA00023180"/>
    </source>
</evidence>
<sequence>MKFSKLFRPLRLAIFYVSILVISSCGSDDNDGSPDEVAINITAKDATFTISEGAKSGQSIGVVEATATKGQEEVPVTFAISQQSVDNAFSINETSGELTVANSVAFDSDVNPKLSGAIVVSADGESLEVNLTITVLESMALMVADLTATIDENPVQGDTIATPTLVKSEEDVVTFEIISQSVEGAIAIDPSTGVITVADGSLFNFEERQSIDAVLQASGLENTATFRLDCRISNLPDEWVKYGAALLGEAAGDGFGRSLSTSYDENILVVGAPYNDQNGTDAGHVRVFSNNLETGWSKIGGDIDGRGEEDNFGFAVDVNYNGSTILIGSPNEETRFVSGYTFTAGKASIYRRNNNEWNFFDSYDPSGQSVGTNFGFSVAINGTGDDFIAGSPSDSQVIPLWIFRENDGIQWKAPNEEVPTQGSGGYSVDIDDSGVRFAEGSITFSSIGRVRVFTFGNSGSDNPPTLPYTQTGQDLMGINTNDRYGSDISLSDNGRMIAIGADQVDGTGTKPGYVQVFRLDGSTWIQVGQDLVGEAAGDAFGSALHLSEDGKTLVVGAYGNDGNGENAGHVRVFNLVENLWIQKGSDIDGEAAGDRFGISVTTGYLGFTIIAGADRNDDGGTDAGKVYSFRFESE</sequence>
<dbReference type="Gene3D" id="2.60.40.60">
    <property type="entry name" value="Cadherins"/>
    <property type="match status" value="2"/>
</dbReference>
<dbReference type="SMART" id="SM00191">
    <property type="entry name" value="Int_alpha"/>
    <property type="match status" value="4"/>
</dbReference>
<dbReference type="SUPFAM" id="SSF82171">
    <property type="entry name" value="DPP6 N-terminal domain-like"/>
    <property type="match status" value="1"/>
</dbReference>
<dbReference type="RefSeq" id="WP_155171003.1">
    <property type="nucleotide sequence ID" value="NZ_BAAAFL010000012.1"/>
</dbReference>
<dbReference type="PROSITE" id="PS50268">
    <property type="entry name" value="CADHERIN_2"/>
    <property type="match status" value="1"/>
</dbReference>
<keyword evidence="3" id="KW-0325">Glycoprotein</keyword>
<comment type="caution">
    <text evidence="6">The sequence shown here is derived from an EMBL/GenBank/DDBJ whole genome shotgun (WGS) entry which is preliminary data.</text>
</comment>
<dbReference type="Gene3D" id="2.130.10.130">
    <property type="entry name" value="Integrin alpha, N-terminal"/>
    <property type="match status" value="2"/>
</dbReference>
<dbReference type="InterPro" id="IPR013517">
    <property type="entry name" value="FG-GAP"/>
</dbReference>
<proteinExistence type="predicted"/>
<dbReference type="InterPro" id="IPR011043">
    <property type="entry name" value="Gal_Oxase/kelch_b-propeller"/>
</dbReference>
<evidence type="ECO:0000256" key="2">
    <source>
        <dbReference type="ARBA" id="ARBA00022737"/>
    </source>
</evidence>
<dbReference type="PANTHER" id="PTHR36220">
    <property type="entry name" value="UNNAMED PRODUCT"/>
    <property type="match status" value="1"/>
</dbReference>
<name>A0ABW9RLZ1_9BACT</name>
<feature type="chain" id="PRO_5045538774" description="Cadherin domain-containing protein" evidence="4">
    <location>
        <begin position="28"/>
        <end position="634"/>
    </location>
</feature>
<dbReference type="InterPro" id="IPR013519">
    <property type="entry name" value="Int_alpha_beta-p"/>
</dbReference>
<keyword evidence="7" id="KW-1185">Reference proteome</keyword>
<evidence type="ECO:0000256" key="1">
    <source>
        <dbReference type="ARBA" id="ARBA00022729"/>
    </source>
</evidence>
<evidence type="ECO:0000256" key="4">
    <source>
        <dbReference type="SAM" id="SignalP"/>
    </source>
</evidence>
<evidence type="ECO:0000259" key="5">
    <source>
        <dbReference type="PROSITE" id="PS50268"/>
    </source>
</evidence>
<keyword evidence="2" id="KW-0677">Repeat</keyword>
<dbReference type="EMBL" id="SMLW01000470">
    <property type="protein sequence ID" value="MTI24966.1"/>
    <property type="molecule type" value="Genomic_DNA"/>
</dbReference>
<dbReference type="InterPro" id="IPR028994">
    <property type="entry name" value="Integrin_alpha_N"/>
</dbReference>
<dbReference type="InterPro" id="IPR002126">
    <property type="entry name" value="Cadherin-like_dom"/>
</dbReference>
<gene>
    <name evidence="6" type="ORF">E1163_08445</name>
</gene>
<feature type="signal peptide" evidence="4">
    <location>
        <begin position="1"/>
        <end position="27"/>
    </location>
</feature>
<accession>A0ABW9RLZ1</accession>
<dbReference type="Proteomes" id="UP000798808">
    <property type="component" value="Unassembled WGS sequence"/>
</dbReference>
<dbReference type="CDD" id="cd11304">
    <property type="entry name" value="Cadherin_repeat"/>
    <property type="match status" value="2"/>
</dbReference>
<protein>
    <recommendedName>
        <fullName evidence="5">Cadherin domain-containing protein</fullName>
    </recommendedName>
</protein>
<reference evidence="6 7" key="1">
    <citation type="submission" date="2019-02" db="EMBL/GenBank/DDBJ databases">
        <authorList>
            <person name="Goldberg S.R."/>
            <person name="Haltli B.A."/>
            <person name="Correa H."/>
            <person name="Russell K.G."/>
        </authorList>
    </citation>
    <scope>NUCLEOTIDE SEQUENCE [LARGE SCALE GENOMIC DNA]</scope>
    <source>
        <strain evidence="6 7">JCM 16186</strain>
    </source>
</reference>
<dbReference type="SUPFAM" id="SSF50965">
    <property type="entry name" value="Galactose oxidase, central domain"/>
    <property type="match status" value="1"/>
</dbReference>
<dbReference type="PANTHER" id="PTHR36220:SF1">
    <property type="entry name" value="GAMMA TUBULIN COMPLEX COMPONENT C-TERMINAL DOMAIN-CONTAINING PROTEIN"/>
    <property type="match status" value="1"/>
</dbReference>
<keyword evidence="1 4" id="KW-0732">Signal</keyword>